<name>A0A285CLU1_9BACI</name>
<dbReference type="InterPro" id="IPR014988">
    <property type="entry name" value="Uncharacterised_YqcI/YcgG"/>
</dbReference>
<dbReference type="AlphaFoldDB" id="A0A285CLU1"/>
<dbReference type="PANTHER" id="PTHR40045">
    <property type="entry name" value="YCGG FAMILY PROTEIN"/>
    <property type="match status" value="1"/>
</dbReference>
<protein>
    <recommendedName>
        <fullName evidence="3">YqcI/YcgG family protein</fullName>
    </recommendedName>
</protein>
<accession>A0A285CLU1</accession>
<evidence type="ECO:0008006" key="3">
    <source>
        <dbReference type="Google" id="ProtNLM"/>
    </source>
</evidence>
<dbReference type="OrthoDB" id="112290at2"/>
<dbReference type="Proteomes" id="UP000219546">
    <property type="component" value="Unassembled WGS sequence"/>
</dbReference>
<evidence type="ECO:0000313" key="1">
    <source>
        <dbReference type="EMBL" id="SNX68511.1"/>
    </source>
</evidence>
<keyword evidence="2" id="KW-1185">Reference proteome</keyword>
<dbReference type="Pfam" id="PF08892">
    <property type="entry name" value="YqcI_YcgG"/>
    <property type="match status" value="1"/>
</dbReference>
<reference evidence="1 2" key="1">
    <citation type="submission" date="2017-08" db="EMBL/GenBank/DDBJ databases">
        <authorList>
            <person name="de Groot N.N."/>
        </authorList>
    </citation>
    <scope>NUCLEOTIDE SEQUENCE [LARGE SCALE GENOMIC DNA]</scope>
    <source>
        <strain evidence="1 2">JC228</strain>
    </source>
</reference>
<sequence length="247" mass="29468">MVRLLKRSSMNLVKENWKKNAFLSFHDKMTDKERKFPCIPAFQGYVLDHLCYGFIRDPRVDGAVKETASFLKEYGQCSKELGEYTALILFYETPFDLKESISIETFEQIFWKLLNDVSTLDTKEWPRNVSADPDHFSWEYCFEGEPYFIYCATPAHKHRYSRYFPYFMLAITPRWVLNHFFNTNKTSEKITEAIRARLNKYDAVPPHPDLKWYGQKDNHEWKQYFLRDDETTLSSCPFHSRRGNGEK</sequence>
<evidence type="ECO:0000313" key="2">
    <source>
        <dbReference type="Proteomes" id="UP000219546"/>
    </source>
</evidence>
<gene>
    <name evidence="1" type="ORF">SAMN05877753_102568</name>
</gene>
<organism evidence="1 2">
    <name type="scientific">Bacillus oleivorans</name>
    <dbReference type="NCBI Taxonomy" id="1448271"/>
    <lineage>
        <taxon>Bacteria</taxon>
        <taxon>Bacillati</taxon>
        <taxon>Bacillota</taxon>
        <taxon>Bacilli</taxon>
        <taxon>Bacillales</taxon>
        <taxon>Bacillaceae</taxon>
        <taxon>Bacillus</taxon>
    </lineage>
</organism>
<dbReference type="EMBL" id="OAOP01000002">
    <property type="protein sequence ID" value="SNX68511.1"/>
    <property type="molecule type" value="Genomic_DNA"/>
</dbReference>
<dbReference type="RefSeq" id="WP_097157738.1">
    <property type="nucleotide sequence ID" value="NZ_JBEPMQ010000001.1"/>
</dbReference>
<proteinExistence type="predicted"/>
<dbReference type="PANTHER" id="PTHR40045:SF1">
    <property type="entry name" value="YQCI_YCGG FAMILY PROTEIN"/>
    <property type="match status" value="1"/>
</dbReference>